<accession>A0A1H0BE12</accession>
<evidence type="ECO:0000313" key="2">
    <source>
        <dbReference type="EMBL" id="SHJ57227.1"/>
    </source>
</evidence>
<keyword evidence="1" id="KW-0732">Signal</keyword>
<feature type="signal peptide" evidence="1">
    <location>
        <begin position="1"/>
        <end position="17"/>
    </location>
</feature>
<evidence type="ECO:0000256" key="1">
    <source>
        <dbReference type="SAM" id="SignalP"/>
    </source>
</evidence>
<evidence type="ECO:0000313" key="3">
    <source>
        <dbReference type="Proteomes" id="UP000324252"/>
    </source>
</evidence>
<reference evidence="2 3" key="1">
    <citation type="submission" date="2016-11" db="EMBL/GenBank/DDBJ databases">
        <authorList>
            <person name="Varghese N."/>
            <person name="Submissions S."/>
        </authorList>
    </citation>
    <scope>NUCLEOTIDE SEQUENCE [LARGE SCALE GENOMIC DNA]</scope>
    <source>
        <strain evidence="2 3">DSM 29620</strain>
    </source>
</reference>
<sequence>MRQLILILALLPLAARAQTPLGAAEFDALTRGHTFTYAESGTPYGAEEYLPNRRVRWSFLDGECKDGVWWEESGQICFVYEDNPDPQCWSFFSGPGGLTARFESDPEGSELYEVGRSSEPLACPGPEVGV</sequence>
<protein>
    <recommendedName>
        <fullName evidence="4">Protease inhibitor Inh</fullName>
    </recommendedName>
</protein>
<proteinExistence type="predicted"/>
<dbReference type="Proteomes" id="UP000324252">
    <property type="component" value="Unassembled WGS sequence"/>
</dbReference>
<name>A0A1H0BE12_9RHOB</name>
<organism evidence="2 3">
    <name type="scientific">Lutimaribacter pacificus</name>
    <dbReference type="NCBI Taxonomy" id="391948"/>
    <lineage>
        <taxon>Bacteria</taxon>
        <taxon>Pseudomonadati</taxon>
        <taxon>Pseudomonadota</taxon>
        <taxon>Alphaproteobacteria</taxon>
        <taxon>Rhodobacterales</taxon>
        <taxon>Roseobacteraceae</taxon>
        <taxon>Lutimaribacter</taxon>
    </lineage>
</organism>
<gene>
    <name evidence="2" type="ORF">SAMN05444142_101677</name>
</gene>
<evidence type="ECO:0008006" key="4">
    <source>
        <dbReference type="Google" id="ProtNLM"/>
    </source>
</evidence>
<feature type="chain" id="PRO_5015064406" description="Protease inhibitor Inh" evidence="1">
    <location>
        <begin position="18"/>
        <end position="130"/>
    </location>
</feature>
<keyword evidence="3" id="KW-1185">Reference proteome</keyword>
<dbReference type="RefSeq" id="WP_149786448.1">
    <property type="nucleotide sequence ID" value="NZ_FNIO01000001.1"/>
</dbReference>
<dbReference type="EMBL" id="FQZZ01000001">
    <property type="protein sequence ID" value="SHJ57227.1"/>
    <property type="molecule type" value="Genomic_DNA"/>
</dbReference>
<dbReference type="AlphaFoldDB" id="A0A1H0BE12"/>
<dbReference type="OrthoDB" id="7304934at2"/>